<dbReference type="InterPro" id="IPR036691">
    <property type="entry name" value="Endo/exonu/phosph_ase_sf"/>
</dbReference>
<evidence type="ECO:0000313" key="2">
    <source>
        <dbReference type="EMBL" id="KAF4382902.1"/>
    </source>
</evidence>
<evidence type="ECO:0000313" key="3">
    <source>
        <dbReference type="Proteomes" id="UP000583929"/>
    </source>
</evidence>
<evidence type="ECO:0000259" key="1">
    <source>
        <dbReference type="Pfam" id="PF03372"/>
    </source>
</evidence>
<dbReference type="Gene3D" id="3.60.10.10">
    <property type="entry name" value="Endonuclease/exonuclease/phosphatase"/>
    <property type="match status" value="1"/>
</dbReference>
<keyword evidence="3" id="KW-1185">Reference proteome</keyword>
<protein>
    <recommendedName>
        <fullName evidence="1">Endonuclease/exonuclease/phosphatase domain-containing protein</fullName>
    </recommendedName>
</protein>
<comment type="caution">
    <text evidence="2">The sequence shown here is derived from an EMBL/GenBank/DDBJ whole genome shotgun (WGS) entry which is preliminary data.</text>
</comment>
<dbReference type="GO" id="GO:0003824">
    <property type="term" value="F:catalytic activity"/>
    <property type="evidence" value="ECO:0007669"/>
    <property type="project" value="InterPro"/>
</dbReference>
<proteinExistence type="predicted"/>
<name>A0A7J6GJ54_CANSA</name>
<dbReference type="Proteomes" id="UP000583929">
    <property type="component" value="Unassembled WGS sequence"/>
</dbReference>
<gene>
    <name evidence="2" type="ORF">G4B88_010073</name>
</gene>
<dbReference type="InterPro" id="IPR005135">
    <property type="entry name" value="Endo/exonuclease/phosphatase"/>
</dbReference>
<dbReference type="AlphaFoldDB" id="A0A7J6GJ54"/>
<dbReference type="PANTHER" id="PTHR33710:SF71">
    <property type="entry name" value="ENDONUCLEASE_EXONUCLEASE_PHOSPHATASE DOMAIN-CONTAINING PROTEIN"/>
    <property type="match status" value="1"/>
</dbReference>
<feature type="domain" description="Endonuclease/exonuclease/phosphatase" evidence="1">
    <location>
        <begin position="5"/>
        <end position="182"/>
    </location>
</feature>
<dbReference type="EMBL" id="JAATIQ010000099">
    <property type="protein sequence ID" value="KAF4382902.1"/>
    <property type="molecule type" value="Genomic_DNA"/>
</dbReference>
<dbReference type="Pfam" id="PF03372">
    <property type="entry name" value="Exo_endo_phos"/>
    <property type="match status" value="1"/>
</dbReference>
<accession>A0A7J6GJ54</accession>
<sequence length="381" mass="43618">MKCLAWNCRGLRRPAAERTLRGLSRREGVDVVFLLETKVEKGSTGIPGGFCVGWRAGLNIQIYIDPGLAPWHLFCIYGTPYGGQKKAFWNWLTNLVQSCNSPWALMGDLNMLLKSRGRGFGRMEGELLQNFLMDCDGIDLGYIGQSYAWYNARNAESRVRKRLDRAVACPDVKHFLIVNSDHAPLILDSRLSLQKHRYPFRFLEVWKSDNTCGKTIEKVWVTPCDGHRSFCVVKKLHLAKNALKRWNHDCFGRVKSGVFFSPKVCSALRKEISDSLQIPPLSCKENLWFQCPWGLLTGNQQFDSFESLFLWLNNLGDPIMLRYAACMFEGIWQCRNDLIFRNIAPDPTAISCRIHKRFGEFYLEVAITQHCERPDVHSGQG</sequence>
<dbReference type="PANTHER" id="PTHR33710">
    <property type="entry name" value="BNAC02G09200D PROTEIN"/>
    <property type="match status" value="1"/>
</dbReference>
<reference evidence="2 3" key="1">
    <citation type="journal article" date="2020" name="bioRxiv">
        <title>Sequence and annotation of 42 cannabis genomes reveals extensive copy number variation in cannabinoid synthesis and pathogen resistance genes.</title>
        <authorList>
            <person name="Mckernan K.J."/>
            <person name="Helbert Y."/>
            <person name="Kane L.T."/>
            <person name="Ebling H."/>
            <person name="Zhang L."/>
            <person name="Liu B."/>
            <person name="Eaton Z."/>
            <person name="Mclaughlin S."/>
            <person name="Kingan S."/>
            <person name="Baybayan P."/>
            <person name="Concepcion G."/>
            <person name="Jordan M."/>
            <person name="Riva A."/>
            <person name="Barbazuk W."/>
            <person name="Harkins T."/>
        </authorList>
    </citation>
    <scope>NUCLEOTIDE SEQUENCE [LARGE SCALE GENOMIC DNA]</scope>
    <source>
        <strain evidence="3">cv. Jamaican Lion 4</strain>
        <tissue evidence="2">Leaf</tissue>
    </source>
</reference>
<organism evidence="2 3">
    <name type="scientific">Cannabis sativa</name>
    <name type="common">Hemp</name>
    <name type="synonym">Marijuana</name>
    <dbReference type="NCBI Taxonomy" id="3483"/>
    <lineage>
        <taxon>Eukaryota</taxon>
        <taxon>Viridiplantae</taxon>
        <taxon>Streptophyta</taxon>
        <taxon>Embryophyta</taxon>
        <taxon>Tracheophyta</taxon>
        <taxon>Spermatophyta</taxon>
        <taxon>Magnoliopsida</taxon>
        <taxon>eudicotyledons</taxon>
        <taxon>Gunneridae</taxon>
        <taxon>Pentapetalae</taxon>
        <taxon>rosids</taxon>
        <taxon>fabids</taxon>
        <taxon>Rosales</taxon>
        <taxon>Cannabaceae</taxon>
        <taxon>Cannabis</taxon>
    </lineage>
</organism>
<dbReference type="SUPFAM" id="SSF56219">
    <property type="entry name" value="DNase I-like"/>
    <property type="match status" value="1"/>
</dbReference>